<name>A0A9D4QNU0_DREPO</name>
<dbReference type="AlphaFoldDB" id="A0A9D4QNU0"/>
<accession>A0A9D4QNU0</accession>
<proteinExistence type="predicted"/>
<keyword evidence="2" id="KW-1185">Reference proteome</keyword>
<reference evidence="1" key="1">
    <citation type="journal article" date="2019" name="bioRxiv">
        <title>The Genome of the Zebra Mussel, Dreissena polymorpha: A Resource for Invasive Species Research.</title>
        <authorList>
            <person name="McCartney M.A."/>
            <person name="Auch B."/>
            <person name="Kono T."/>
            <person name="Mallez S."/>
            <person name="Zhang Y."/>
            <person name="Obille A."/>
            <person name="Becker A."/>
            <person name="Abrahante J.E."/>
            <person name="Garbe J."/>
            <person name="Badalamenti J.P."/>
            <person name="Herman A."/>
            <person name="Mangelson H."/>
            <person name="Liachko I."/>
            <person name="Sullivan S."/>
            <person name="Sone E.D."/>
            <person name="Koren S."/>
            <person name="Silverstein K.A.T."/>
            <person name="Beckman K.B."/>
            <person name="Gohl D.M."/>
        </authorList>
    </citation>
    <scope>NUCLEOTIDE SEQUENCE</scope>
    <source>
        <strain evidence="1">Duluth1</strain>
        <tissue evidence="1">Whole animal</tissue>
    </source>
</reference>
<comment type="caution">
    <text evidence="1">The sequence shown here is derived from an EMBL/GenBank/DDBJ whole genome shotgun (WGS) entry which is preliminary data.</text>
</comment>
<evidence type="ECO:0000313" key="1">
    <source>
        <dbReference type="EMBL" id="KAH3838036.1"/>
    </source>
</evidence>
<evidence type="ECO:0000313" key="2">
    <source>
        <dbReference type="Proteomes" id="UP000828390"/>
    </source>
</evidence>
<sequence length="98" mass="10352">MPTLNEIKDLVIKYVMFCVTVPPRRRRGSAIVIPGNFAVPLAVPVAVPFAVPISLPAAPVLAPAAAGIMRPLLYFNPGAGGDCIDVSITIETLCIILR</sequence>
<organism evidence="1 2">
    <name type="scientific">Dreissena polymorpha</name>
    <name type="common">Zebra mussel</name>
    <name type="synonym">Mytilus polymorpha</name>
    <dbReference type="NCBI Taxonomy" id="45954"/>
    <lineage>
        <taxon>Eukaryota</taxon>
        <taxon>Metazoa</taxon>
        <taxon>Spiralia</taxon>
        <taxon>Lophotrochozoa</taxon>
        <taxon>Mollusca</taxon>
        <taxon>Bivalvia</taxon>
        <taxon>Autobranchia</taxon>
        <taxon>Heteroconchia</taxon>
        <taxon>Euheterodonta</taxon>
        <taxon>Imparidentia</taxon>
        <taxon>Neoheterodontei</taxon>
        <taxon>Myida</taxon>
        <taxon>Dreissenoidea</taxon>
        <taxon>Dreissenidae</taxon>
        <taxon>Dreissena</taxon>
    </lineage>
</organism>
<dbReference type="EMBL" id="JAIWYP010000004">
    <property type="protein sequence ID" value="KAH3838036.1"/>
    <property type="molecule type" value="Genomic_DNA"/>
</dbReference>
<gene>
    <name evidence="1" type="ORF">DPMN_111441</name>
</gene>
<reference evidence="1" key="2">
    <citation type="submission" date="2020-11" db="EMBL/GenBank/DDBJ databases">
        <authorList>
            <person name="McCartney M.A."/>
            <person name="Auch B."/>
            <person name="Kono T."/>
            <person name="Mallez S."/>
            <person name="Becker A."/>
            <person name="Gohl D.M."/>
            <person name="Silverstein K.A.T."/>
            <person name="Koren S."/>
            <person name="Bechman K.B."/>
            <person name="Herman A."/>
            <person name="Abrahante J.E."/>
            <person name="Garbe J."/>
        </authorList>
    </citation>
    <scope>NUCLEOTIDE SEQUENCE</scope>
    <source>
        <strain evidence="1">Duluth1</strain>
        <tissue evidence="1">Whole animal</tissue>
    </source>
</reference>
<protein>
    <submittedName>
        <fullName evidence="1">Uncharacterized protein</fullName>
    </submittedName>
</protein>
<dbReference type="Proteomes" id="UP000828390">
    <property type="component" value="Unassembled WGS sequence"/>
</dbReference>